<accession>A0A9P7UTY6</accession>
<sequence length="198" mass="22987">MTLSGAPSTLLSLIKSPLQLSLSLPEPYNQFLQPIIHEEATHVQNLVIRNLSDSAPISTAILLPTFLPLPSTFDHYNKESWVELHKGIAHWMSTLIERKNHSQDWEWGREAYWMAFAAAYTNFPNHSWPSWDTTIELDGPFILGWFYGECNSTDENMDDSEEDSDDSDMGTWGRDREVRKNIWQRFRMHVWAGRSIFI</sequence>
<gene>
    <name evidence="1" type="ORF">E1B28_007364</name>
</gene>
<evidence type="ECO:0000313" key="1">
    <source>
        <dbReference type="EMBL" id="KAG7093710.1"/>
    </source>
</evidence>
<dbReference type="EMBL" id="CM032184">
    <property type="protein sequence ID" value="KAG7093710.1"/>
    <property type="molecule type" value="Genomic_DNA"/>
</dbReference>
<keyword evidence="2" id="KW-1185">Reference proteome</keyword>
<reference evidence="1" key="1">
    <citation type="journal article" date="2021" name="Genome Biol. Evol.">
        <title>The assembled and annotated genome of the fairy-ring fungus Marasmius oreades.</title>
        <authorList>
            <person name="Hiltunen M."/>
            <person name="Ament-Velasquez S.L."/>
            <person name="Johannesson H."/>
        </authorList>
    </citation>
    <scope>NUCLEOTIDE SEQUENCE</scope>
    <source>
        <strain evidence="1">03SP1</strain>
    </source>
</reference>
<protein>
    <submittedName>
        <fullName evidence="1">Uncharacterized protein</fullName>
    </submittedName>
</protein>
<dbReference type="KEGG" id="more:E1B28_007364"/>
<dbReference type="AlphaFoldDB" id="A0A9P7UTY6"/>
<evidence type="ECO:0000313" key="2">
    <source>
        <dbReference type="Proteomes" id="UP001049176"/>
    </source>
</evidence>
<dbReference type="OrthoDB" id="2955847at2759"/>
<dbReference type="GeneID" id="66076440"/>
<dbReference type="RefSeq" id="XP_043010180.1">
    <property type="nucleotide sequence ID" value="XM_043152094.1"/>
</dbReference>
<proteinExistence type="predicted"/>
<dbReference type="Proteomes" id="UP001049176">
    <property type="component" value="Chromosome 4"/>
</dbReference>
<comment type="caution">
    <text evidence="1">The sequence shown here is derived from an EMBL/GenBank/DDBJ whole genome shotgun (WGS) entry which is preliminary data.</text>
</comment>
<organism evidence="1 2">
    <name type="scientific">Marasmius oreades</name>
    <name type="common">fairy-ring Marasmius</name>
    <dbReference type="NCBI Taxonomy" id="181124"/>
    <lineage>
        <taxon>Eukaryota</taxon>
        <taxon>Fungi</taxon>
        <taxon>Dikarya</taxon>
        <taxon>Basidiomycota</taxon>
        <taxon>Agaricomycotina</taxon>
        <taxon>Agaricomycetes</taxon>
        <taxon>Agaricomycetidae</taxon>
        <taxon>Agaricales</taxon>
        <taxon>Marasmiineae</taxon>
        <taxon>Marasmiaceae</taxon>
        <taxon>Marasmius</taxon>
    </lineage>
</organism>
<name>A0A9P7UTY6_9AGAR</name>